<protein>
    <submittedName>
        <fullName evidence="1">Uncharacterized protein</fullName>
    </submittedName>
</protein>
<proteinExistence type="predicted"/>
<evidence type="ECO:0000313" key="2">
    <source>
        <dbReference type="Proteomes" id="UP001055439"/>
    </source>
</evidence>
<dbReference type="Proteomes" id="UP001055439">
    <property type="component" value="Chromosome 5"/>
</dbReference>
<accession>A0A9E7K4A8</accession>
<keyword evidence="2" id="KW-1185">Reference proteome</keyword>
<gene>
    <name evidence="1" type="ORF">MUK42_20182</name>
</gene>
<dbReference type="EMBL" id="CP097507">
    <property type="protein sequence ID" value="URE03247.1"/>
    <property type="molecule type" value="Genomic_DNA"/>
</dbReference>
<sequence>MILGCCPFVGDSFKDTYDKVTTYNFCKSVLIQYYIPWVIRDCGPIPWTSCRCKSGSFQKENEMGSKYDTTDT</sequence>
<dbReference type="AlphaFoldDB" id="A0A9E7K4A8"/>
<organism evidence="1 2">
    <name type="scientific">Musa troglodytarum</name>
    <name type="common">fe'i banana</name>
    <dbReference type="NCBI Taxonomy" id="320322"/>
    <lineage>
        <taxon>Eukaryota</taxon>
        <taxon>Viridiplantae</taxon>
        <taxon>Streptophyta</taxon>
        <taxon>Embryophyta</taxon>
        <taxon>Tracheophyta</taxon>
        <taxon>Spermatophyta</taxon>
        <taxon>Magnoliopsida</taxon>
        <taxon>Liliopsida</taxon>
        <taxon>Zingiberales</taxon>
        <taxon>Musaceae</taxon>
        <taxon>Musa</taxon>
    </lineage>
</organism>
<reference evidence="1" key="1">
    <citation type="submission" date="2022-05" db="EMBL/GenBank/DDBJ databases">
        <title>The Musa troglodytarum L. genome provides insights into the mechanism of non-climacteric behaviour and enrichment of carotenoids.</title>
        <authorList>
            <person name="Wang J."/>
        </authorList>
    </citation>
    <scope>NUCLEOTIDE SEQUENCE</scope>
    <source>
        <tissue evidence="1">Leaf</tissue>
    </source>
</reference>
<evidence type="ECO:0000313" key="1">
    <source>
        <dbReference type="EMBL" id="URE03247.1"/>
    </source>
</evidence>
<dbReference type="OrthoDB" id="68483at2759"/>
<name>A0A9E7K4A8_9LILI</name>